<proteinExistence type="predicted"/>
<evidence type="ECO:0000313" key="1">
    <source>
        <dbReference type="EMBL" id="CAG8626588.1"/>
    </source>
</evidence>
<dbReference type="Proteomes" id="UP000789860">
    <property type="component" value="Unassembled WGS sequence"/>
</dbReference>
<feature type="non-terminal residue" evidence="1">
    <location>
        <position position="1"/>
    </location>
</feature>
<reference evidence="1" key="1">
    <citation type="submission" date="2021-06" db="EMBL/GenBank/DDBJ databases">
        <authorList>
            <person name="Kallberg Y."/>
            <person name="Tangrot J."/>
            <person name="Rosling A."/>
        </authorList>
    </citation>
    <scope>NUCLEOTIDE SEQUENCE</scope>
    <source>
        <strain evidence="1">AU212A</strain>
    </source>
</reference>
<comment type="caution">
    <text evidence="1">The sequence shown here is derived from an EMBL/GenBank/DDBJ whole genome shotgun (WGS) entry which is preliminary data.</text>
</comment>
<sequence>TIIKVRYVHPSTKEDSNLITLWAISTYPVRREDYVIEMVLFVLNNPDKRDFETQAIFERDSYYSIGGKIVPGIYKGKKKPKILFRLFINFTGYIYLYVVFFSSQMTVSISTHVMILNKAPELNKCPLRISLIEELLVFIVRQLEVIHNDFYIYAKDISVIDTTSFRRRIFDNSSTNLSEVVNATQSKLFSTYRNINESQKGIDKFKTSSLNVSNDSVDNNFQLASCSKHVRTEHSDEFTNMFNDTSGDEKCKRRKNVKKGVGRHLRSDSKLSKSDTDIVNSK</sequence>
<dbReference type="EMBL" id="CAJVPM010018787">
    <property type="protein sequence ID" value="CAG8626588.1"/>
    <property type="molecule type" value="Genomic_DNA"/>
</dbReference>
<protein>
    <submittedName>
        <fullName evidence="1">7033_t:CDS:1</fullName>
    </submittedName>
</protein>
<name>A0ACA9N671_9GLOM</name>
<gene>
    <name evidence="1" type="ORF">SCALOS_LOCUS7824</name>
</gene>
<accession>A0ACA9N671</accession>
<evidence type="ECO:0000313" key="2">
    <source>
        <dbReference type="Proteomes" id="UP000789860"/>
    </source>
</evidence>
<organism evidence="1 2">
    <name type="scientific">Scutellospora calospora</name>
    <dbReference type="NCBI Taxonomy" id="85575"/>
    <lineage>
        <taxon>Eukaryota</taxon>
        <taxon>Fungi</taxon>
        <taxon>Fungi incertae sedis</taxon>
        <taxon>Mucoromycota</taxon>
        <taxon>Glomeromycotina</taxon>
        <taxon>Glomeromycetes</taxon>
        <taxon>Diversisporales</taxon>
        <taxon>Gigasporaceae</taxon>
        <taxon>Scutellospora</taxon>
    </lineage>
</organism>
<keyword evidence="2" id="KW-1185">Reference proteome</keyword>